<protein>
    <recommendedName>
        <fullName evidence="8">Hyaluronidase</fullName>
        <ecNumber evidence="8">3.2.1.35</ecNumber>
    </recommendedName>
</protein>
<reference evidence="10" key="2">
    <citation type="submission" date="2022-10" db="EMBL/GenBank/DDBJ databases">
        <authorList>
            <consortium name="ENA_rothamsted_submissions"/>
            <consortium name="culmorum"/>
            <person name="King R."/>
        </authorList>
    </citation>
    <scope>NUCLEOTIDE SEQUENCE</scope>
</reference>
<evidence type="ECO:0000256" key="8">
    <source>
        <dbReference type="RuleBase" id="RU610713"/>
    </source>
</evidence>
<evidence type="ECO:0000256" key="7">
    <source>
        <dbReference type="PIRSR" id="PIRSR038193-3"/>
    </source>
</evidence>
<dbReference type="AlphaFoldDB" id="A0A9N9RMQ5"/>
<evidence type="ECO:0000256" key="5">
    <source>
        <dbReference type="PIRNR" id="PIRNR038193"/>
    </source>
</evidence>
<dbReference type="InterPro" id="IPR001329">
    <property type="entry name" value="Venom_Hyaluronidase"/>
</dbReference>
<dbReference type="EC" id="3.2.1.35" evidence="8"/>
<dbReference type="EMBL" id="OU895877">
    <property type="protein sequence ID" value="CAG9801227.1"/>
    <property type="molecule type" value="Genomic_DNA"/>
</dbReference>
<dbReference type="GO" id="GO:0004415">
    <property type="term" value="F:hyalurononglucosaminidase activity"/>
    <property type="evidence" value="ECO:0007669"/>
    <property type="project" value="UniProtKB-UniRule"/>
</dbReference>
<evidence type="ECO:0000256" key="9">
    <source>
        <dbReference type="SAM" id="SignalP"/>
    </source>
</evidence>
<dbReference type="InterPro" id="IPR017853">
    <property type="entry name" value="GH"/>
</dbReference>
<feature type="chain" id="PRO_5040425450" description="Hyaluronidase" evidence="9">
    <location>
        <begin position="19"/>
        <end position="348"/>
    </location>
</feature>
<feature type="disulfide bond" evidence="7">
    <location>
        <begin position="31"/>
        <end position="327"/>
    </location>
</feature>
<feature type="disulfide bond" evidence="7">
    <location>
        <begin position="198"/>
        <end position="209"/>
    </location>
</feature>
<gene>
    <name evidence="10" type="ORF">CHIRRI_LOCUS4158</name>
</gene>
<evidence type="ECO:0000256" key="6">
    <source>
        <dbReference type="PIRSR" id="PIRSR038193-1"/>
    </source>
</evidence>
<dbReference type="PIRSF" id="PIRSF038193">
    <property type="entry name" value="Hyaluronidase"/>
    <property type="match status" value="1"/>
</dbReference>
<dbReference type="InterPro" id="IPR013785">
    <property type="entry name" value="Aldolase_TIM"/>
</dbReference>
<keyword evidence="11" id="KW-1185">Reference proteome</keyword>
<keyword evidence="8" id="KW-0326">Glycosidase</keyword>
<evidence type="ECO:0000313" key="11">
    <source>
        <dbReference type="Proteomes" id="UP001153620"/>
    </source>
</evidence>
<evidence type="ECO:0000256" key="2">
    <source>
        <dbReference type="ARBA" id="ARBA00022729"/>
    </source>
</evidence>
<dbReference type="InterPro" id="IPR018155">
    <property type="entry name" value="Hyaluronidase"/>
</dbReference>
<evidence type="ECO:0000313" key="10">
    <source>
        <dbReference type="EMBL" id="CAG9801227.1"/>
    </source>
</evidence>
<dbReference type="PANTHER" id="PTHR11769:SF35">
    <property type="entry name" value="HYALURONIDASE"/>
    <property type="match status" value="1"/>
</dbReference>
<keyword evidence="2 9" id="KW-0732">Signal</keyword>
<evidence type="ECO:0000256" key="1">
    <source>
        <dbReference type="ARBA" id="ARBA00008871"/>
    </source>
</evidence>
<sequence length="348" mass="41169">MYFLFLIIYNFFFRTAENNFKIYWSVPTNSCRRFKVDFTDLISSGDIIQNTNDSVRGDKVVILYNPGKWPTIDFDKTGRLIYQNGGLPFNGSINDHLTQLQIDIDKQIPNKTYDGIAVVDFEEWRPIFRQNFGDHKIYKESTLLYVNRKHPTWTRDQIEAQATTLFENGALNFMNRTIRRARKLRPNALWGFYGYPHCFNRYRTQLEKCPDIVETENNKLMFLYSGVIYTSIYISKNQTDTALTKFVQGKMYETRRLAKMMDNSTNVKLLPFIRYEYTDSKDYMKQVEYFTFCRSDMMNILKTIKSEGGHSVILWGSSSNFKTESQCRAFRDYYDREFISIVKGLKTL</sequence>
<feature type="signal peptide" evidence="9">
    <location>
        <begin position="1"/>
        <end position="18"/>
    </location>
</feature>
<dbReference type="GO" id="GO:0030214">
    <property type="term" value="P:hyaluronan catabolic process"/>
    <property type="evidence" value="ECO:0007669"/>
    <property type="project" value="TreeGrafter"/>
</dbReference>
<dbReference type="SUPFAM" id="SSF51445">
    <property type="entry name" value="(Trans)glycosidases"/>
    <property type="match status" value="1"/>
</dbReference>
<evidence type="ECO:0000256" key="3">
    <source>
        <dbReference type="ARBA" id="ARBA00023157"/>
    </source>
</evidence>
<feature type="active site" description="Proton donor" evidence="6">
    <location>
        <position position="122"/>
    </location>
</feature>
<dbReference type="PANTHER" id="PTHR11769">
    <property type="entry name" value="HYALURONIDASE"/>
    <property type="match status" value="1"/>
</dbReference>
<accession>A0A9N9RMQ5</accession>
<dbReference type="GO" id="GO:0005975">
    <property type="term" value="P:carbohydrate metabolic process"/>
    <property type="evidence" value="ECO:0007669"/>
    <property type="project" value="UniProtKB-UniRule"/>
</dbReference>
<keyword evidence="3 7" id="KW-1015">Disulfide bond</keyword>
<organism evidence="10 11">
    <name type="scientific">Chironomus riparius</name>
    <dbReference type="NCBI Taxonomy" id="315576"/>
    <lineage>
        <taxon>Eukaryota</taxon>
        <taxon>Metazoa</taxon>
        <taxon>Ecdysozoa</taxon>
        <taxon>Arthropoda</taxon>
        <taxon>Hexapoda</taxon>
        <taxon>Insecta</taxon>
        <taxon>Pterygota</taxon>
        <taxon>Neoptera</taxon>
        <taxon>Endopterygota</taxon>
        <taxon>Diptera</taxon>
        <taxon>Nematocera</taxon>
        <taxon>Chironomoidea</taxon>
        <taxon>Chironomidae</taxon>
        <taxon>Chironominae</taxon>
        <taxon>Chironomus</taxon>
    </lineage>
</organism>
<dbReference type="PRINTS" id="PR00846">
    <property type="entry name" value="GLHYDRLASE56"/>
</dbReference>
<proteinExistence type="inferred from homology"/>
<keyword evidence="4" id="KW-0325">Glycoprotein</keyword>
<comment type="catalytic activity">
    <reaction evidence="8">
        <text>Random hydrolysis of (1-&gt;4)-linkages between N-acetyl-beta-D-glucosamine and D-glucuronate residues in hyaluronate.</text>
        <dbReference type="EC" id="3.2.1.35"/>
    </reaction>
</comment>
<dbReference type="Pfam" id="PF01630">
    <property type="entry name" value="Glyco_hydro_56"/>
    <property type="match status" value="1"/>
</dbReference>
<dbReference type="OrthoDB" id="5796153at2759"/>
<comment type="similarity">
    <text evidence="1 5 8">Belongs to the glycosyl hydrolase 56 family.</text>
</comment>
<dbReference type="PRINTS" id="PR00847">
    <property type="entry name" value="HYALURONDASE"/>
</dbReference>
<dbReference type="GO" id="GO:0006952">
    <property type="term" value="P:defense response"/>
    <property type="evidence" value="ECO:0007669"/>
    <property type="project" value="InterPro"/>
</dbReference>
<name>A0A9N9RMQ5_9DIPT</name>
<dbReference type="Proteomes" id="UP001153620">
    <property type="component" value="Chromosome 1"/>
</dbReference>
<keyword evidence="8" id="KW-0378">Hydrolase</keyword>
<evidence type="ECO:0000256" key="4">
    <source>
        <dbReference type="ARBA" id="ARBA00023180"/>
    </source>
</evidence>
<dbReference type="Gene3D" id="3.20.20.70">
    <property type="entry name" value="Aldolase class I"/>
    <property type="match status" value="1"/>
</dbReference>
<reference evidence="10" key="1">
    <citation type="submission" date="2022-01" db="EMBL/GenBank/DDBJ databases">
        <authorList>
            <person name="King R."/>
        </authorList>
    </citation>
    <scope>NUCLEOTIDE SEQUENCE</scope>
</reference>